<keyword evidence="3" id="KW-1185">Reference proteome</keyword>
<gene>
    <name evidence="2" type="ORF">OE749_17420</name>
</gene>
<evidence type="ECO:0000313" key="3">
    <source>
        <dbReference type="Proteomes" id="UP001652504"/>
    </source>
</evidence>
<feature type="chain" id="PRO_5046035452" description="Lipoprotein" evidence="1">
    <location>
        <begin position="20"/>
        <end position="130"/>
    </location>
</feature>
<dbReference type="EMBL" id="JAOWKX010000011">
    <property type="protein sequence ID" value="MCV2886479.1"/>
    <property type="molecule type" value="Genomic_DNA"/>
</dbReference>
<protein>
    <recommendedName>
        <fullName evidence="4">Lipoprotein</fullName>
    </recommendedName>
</protein>
<accession>A0ABT3ACX1</accession>
<name>A0ABT3ACX1_9ALTE</name>
<organism evidence="2 3">
    <name type="scientific">Fluctibacter corallii</name>
    <dbReference type="NCBI Taxonomy" id="2984329"/>
    <lineage>
        <taxon>Bacteria</taxon>
        <taxon>Pseudomonadati</taxon>
        <taxon>Pseudomonadota</taxon>
        <taxon>Gammaproteobacteria</taxon>
        <taxon>Alteromonadales</taxon>
        <taxon>Alteromonadaceae</taxon>
        <taxon>Fluctibacter</taxon>
    </lineage>
</organism>
<dbReference type="PROSITE" id="PS51257">
    <property type="entry name" value="PROKAR_LIPOPROTEIN"/>
    <property type="match status" value="1"/>
</dbReference>
<evidence type="ECO:0000256" key="1">
    <source>
        <dbReference type="SAM" id="SignalP"/>
    </source>
</evidence>
<comment type="caution">
    <text evidence="2">The sequence shown here is derived from an EMBL/GenBank/DDBJ whole genome shotgun (WGS) entry which is preliminary data.</text>
</comment>
<evidence type="ECO:0000313" key="2">
    <source>
        <dbReference type="EMBL" id="MCV2886479.1"/>
    </source>
</evidence>
<proteinExistence type="predicted"/>
<reference evidence="2 3" key="1">
    <citation type="submission" date="2022-10" db="EMBL/GenBank/DDBJ databases">
        <title>Aestuariibacter sp. AA17 isolated from Montipora capitata coral fragment.</title>
        <authorList>
            <person name="Emsley S.A."/>
            <person name="Pfannmuller K.M."/>
            <person name="Loughran R.M."/>
            <person name="Shlafstein M."/>
            <person name="Papke E."/>
            <person name="Saw J.H."/>
            <person name="Ushijima B."/>
            <person name="Videau P."/>
        </authorList>
    </citation>
    <scope>NUCLEOTIDE SEQUENCE [LARGE SCALE GENOMIC DNA]</scope>
    <source>
        <strain evidence="2 3">AA17</strain>
    </source>
</reference>
<keyword evidence="1" id="KW-0732">Signal</keyword>
<dbReference type="Proteomes" id="UP001652504">
    <property type="component" value="Unassembled WGS sequence"/>
</dbReference>
<sequence>MIKLILLIFFSLVSFGCNATSCVISEKSIIEQSKVYKSLVHIEVTKNNSLLTIVLNAPHEIRGNGITGVILHKEINDYGDNGFSIPLRFTVEEDKAIAWFNIDKKTAKHIFLSLDYGEDCGISIQYSIPL</sequence>
<feature type="signal peptide" evidence="1">
    <location>
        <begin position="1"/>
        <end position="19"/>
    </location>
</feature>
<evidence type="ECO:0008006" key="4">
    <source>
        <dbReference type="Google" id="ProtNLM"/>
    </source>
</evidence>
<dbReference type="RefSeq" id="WP_263713766.1">
    <property type="nucleotide sequence ID" value="NZ_JAOWKX010000011.1"/>
</dbReference>